<name>A0A6L3ZG55_9FLAO</name>
<accession>A0A6L3ZG55</accession>
<evidence type="ECO:0000313" key="3">
    <source>
        <dbReference type="Proteomes" id="UP000484164"/>
    </source>
</evidence>
<keyword evidence="1" id="KW-0812">Transmembrane</keyword>
<evidence type="ECO:0000313" key="2">
    <source>
        <dbReference type="EMBL" id="KAB2816432.1"/>
    </source>
</evidence>
<dbReference type="EMBL" id="WBVQ01000002">
    <property type="protein sequence ID" value="KAB2816432.1"/>
    <property type="molecule type" value="Genomic_DNA"/>
</dbReference>
<feature type="transmembrane region" description="Helical" evidence="1">
    <location>
        <begin position="36"/>
        <end position="65"/>
    </location>
</feature>
<comment type="caution">
    <text evidence="2">The sequence shown here is derived from an EMBL/GenBank/DDBJ whole genome shotgun (WGS) entry which is preliminary data.</text>
</comment>
<dbReference type="RefSeq" id="WP_229732408.1">
    <property type="nucleotide sequence ID" value="NZ_BMGX01000001.1"/>
</dbReference>
<protein>
    <submittedName>
        <fullName evidence="2">Uncharacterized protein</fullName>
    </submittedName>
</protein>
<gene>
    <name evidence="2" type="ORF">F8C82_12180</name>
</gene>
<keyword evidence="1" id="KW-1133">Transmembrane helix</keyword>
<dbReference type="Proteomes" id="UP000484164">
    <property type="component" value="Unassembled WGS sequence"/>
</dbReference>
<dbReference type="AlphaFoldDB" id="A0A6L3ZG55"/>
<sequence>MRGEIIIFNRKRQWYLHLLYLLLMFPLNYFNPKRALWIAFGVTGVIGLYLLFEYFIITQMPAIILNGRVLKIRRSFYYKTYPRSEVISLEHTSDHQFRFVLHSGKSHKIESVWFHRKDLAKLESELNTSIK</sequence>
<evidence type="ECO:0000256" key="1">
    <source>
        <dbReference type="SAM" id="Phobius"/>
    </source>
</evidence>
<proteinExistence type="predicted"/>
<reference evidence="2 3" key="1">
    <citation type="submission" date="2019-10" db="EMBL/GenBank/DDBJ databases">
        <title>Genome sequence of Phaeocystidibacter marisrubri JCM30614 (type strain).</title>
        <authorList>
            <person name="Bowman J.P."/>
        </authorList>
    </citation>
    <scope>NUCLEOTIDE SEQUENCE [LARGE SCALE GENOMIC DNA]</scope>
    <source>
        <strain evidence="2 3">JCM 30614</strain>
    </source>
</reference>
<feature type="transmembrane region" description="Helical" evidence="1">
    <location>
        <begin position="12"/>
        <end position="30"/>
    </location>
</feature>
<keyword evidence="1" id="KW-0472">Membrane</keyword>
<organism evidence="2 3">
    <name type="scientific">Phaeocystidibacter marisrubri</name>
    <dbReference type="NCBI Taxonomy" id="1577780"/>
    <lineage>
        <taxon>Bacteria</taxon>
        <taxon>Pseudomonadati</taxon>
        <taxon>Bacteroidota</taxon>
        <taxon>Flavobacteriia</taxon>
        <taxon>Flavobacteriales</taxon>
        <taxon>Phaeocystidibacteraceae</taxon>
        <taxon>Phaeocystidibacter</taxon>
    </lineage>
</organism>
<keyword evidence="3" id="KW-1185">Reference proteome</keyword>